<reference evidence="1 2" key="1">
    <citation type="submission" date="2021-06" db="EMBL/GenBank/DDBJ databases">
        <title>Caerostris extrusa draft genome.</title>
        <authorList>
            <person name="Kono N."/>
            <person name="Arakawa K."/>
        </authorList>
    </citation>
    <scope>NUCLEOTIDE SEQUENCE [LARGE SCALE GENOMIC DNA]</scope>
</reference>
<gene>
    <name evidence="1" type="ORF">CEXT_703871</name>
</gene>
<accession>A0AAV4VHK4</accession>
<keyword evidence="2" id="KW-1185">Reference proteome</keyword>
<proteinExistence type="predicted"/>
<dbReference type="Proteomes" id="UP001054945">
    <property type="component" value="Unassembled WGS sequence"/>
</dbReference>
<dbReference type="AlphaFoldDB" id="A0AAV4VHK4"/>
<comment type="caution">
    <text evidence="1">The sequence shown here is derived from an EMBL/GenBank/DDBJ whole genome shotgun (WGS) entry which is preliminary data.</text>
</comment>
<protein>
    <submittedName>
        <fullName evidence="1">Uncharacterized protein</fullName>
    </submittedName>
</protein>
<evidence type="ECO:0000313" key="1">
    <source>
        <dbReference type="EMBL" id="GIY69797.1"/>
    </source>
</evidence>
<organism evidence="1 2">
    <name type="scientific">Caerostris extrusa</name>
    <name type="common">Bark spider</name>
    <name type="synonym">Caerostris bankana</name>
    <dbReference type="NCBI Taxonomy" id="172846"/>
    <lineage>
        <taxon>Eukaryota</taxon>
        <taxon>Metazoa</taxon>
        <taxon>Ecdysozoa</taxon>
        <taxon>Arthropoda</taxon>
        <taxon>Chelicerata</taxon>
        <taxon>Arachnida</taxon>
        <taxon>Araneae</taxon>
        <taxon>Araneomorphae</taxon>
        <taxon>Entelegynae</taxon>
        <taxon>Araneoidea</taxon>
        <taxon>Araneidae</taxon>
        <taxon>Caerostris</taxon>
    </lineage>
</organism>
<evidence type="ECO:0000313" key="2">
    <source>
        <dbReference type="Proteomes" id="UP001054945"/>
    </source>
</evidence>
<dbReference type="EMBL" id="BPLR01014586">
    <property type="protein sequence ID" value="GIY69797.1"/>
    <property type="molecule type" value="Genomic_DNA"/>
</dbReference>
<name>A0AAV4VHK4_CAEEX</name>
<sequence>MNEHSKIHVDRWKDCLPAYVGMVCGLLKSVSRASFSENKWESCPAIYLVWTLRGAGLDMIYNTFLFRGYQESCRAIYFVWTLRGAWMDMIYNPFV</sequence>